<protein>
    <recommendedName>
        <fullName evidence="6">Damage-inducible protein DinB</fullName>
    </recommendedName>
</protein>
<feature type="binding site" evidence="3">
    <location>
        <position position="137"/>
    </location>
    <ligand>
        <name>a divalent metal cation</name>
        <dbReference type="ChEBI" id="CHEBI:60240"/>
    </ligand>
</feature>
<feature type="binding site" evidence="3">
    <location>
        <position position="133"/>
    </location>
    <ligand>
        <name>a divalent metal cation</name>
        <dbReference type="ChEBI" id="CHEBI:60240"/>
    </ligand>
</feature>
<evidence type="ECO:0000256" key="1">
    <source>
        <dbReference type="ARBA" id="ARBA00008635"/>
    </source>
</evidence>
<dbReference type="Proteomes" id="UP000186309">
    <property type="component" value="Chromosome"/>
</dbReference>
<reference evidence="5" key="1">
    <citation type="submission" date="2016-12" db="EMBL/GenBank/DDBJ databases">
        <title>Comparative genomics of four Isosphaeraceae planctomycetes: a common pool of plasmids and glycoside hydrolase genes.</title>
        <authorList>
            <person name="Ivanova A."/>
        </authorList>
    </citation>
    <scope>NUCLEOTIDE SEQUENCE [LARGE SCALE GENOMIC DNA]</scope>
    <source>
        <strain evidence="5">PX4</strain>
    </source>
</reference>
<dbReference type="STRING" id="1387353.BSF38_00531"/>
<dbReference type="EMBL" id="CP019082">
    <property type="protein sequence ID" value="APW59117.1"/>
    <property type="molecule type" value="Genomic_DNA"/>
</dbReference>
<comment type="similarity">
    <text evidence="1">Belongs to the DinB family.</text>
</comment>
<dbReference type="InterPro" id="IPR034660">
    <property type="entry name" value="DinB/YfiT-like"/>
</dbReference>
<feature type="binding site" evidence="3">
    <location>
        <position position="49"/>
    </location>
    <ligand>
        <name>a divalent metal cation</name>
        <dbReference type="ChEBI" id="CHEBI:60240"/>
    </ligand>
</feature>
<accession>A0A1U7CJN7</accession>
<sequence length="166" mass="19252">MANSLIDRFQRWFDYERDAHAKVLASLETVPEERRSDPEFRRALTIFGHVVAARRAWLGRLGMAPLFKGQLFPAEVELSQLKDDCREVEALWADAYAKLDDDDALDRVVEYQSFDGNRFRNTVEEILTQLFGHSWYHRGQIAMLVRASGGQPAMTDLIYWCREPLT</sequence>
<organism evidence="4 5">
    <name type="scientific">Paludisphaera borealis</name>
    <dbReference type="NCBI Taxonomy" id="1387353"/>
    <lineage>
        <taxon>Bacteria</taxon>
        <taxon>Pseudomonadati</taxon>
        <taxon>Planctomycetota</taxon>
        <taxon>Planctomycetia</taxon>
        <taxon>Isosphaerales</taxon>
        <taxon>Isosphaeraceae</taxon>
        <taxon>Paludisphaera</taxon>
    </lineage>
</organism>
<evidence type="ECO:0000313" key="5">
    <source>
        <dbReference type="Proteomes" id="UP000186309"/>
    </source>
</evidence>
<dbReference type="Gene3D" id="1.20.120.450">
    <property type="entry name" value="dinb family like domain"/>
    <property type="match status" value="1"/>
</dbReference>
<proteinExistence type="inferred from homology"/>
<keyword evidence="2 3" id="KW-0479">Metal-binding</keyword>
<dbReference type="Pfam" id="PF05163">
    <property type="entry name" value="DinB"/>
    <property type="match status" value="1"/>
</dbReference>
<dbReference type="RefSeq" id="WP_076343337.1">
    <property type="nucleotide sequence ID" value="NZ_CP019082.1"/>
</dbReference>
<dbReference type="SUPFAM" id="SSF109854">
    <property type="entry name" value="DinB/YfiT-like putative metalloenzymes"/>
    <property type="match status" value="1"/>
</dbReference>
<dbReference type="GO" id="GO:0046872">
    <property type="term" value="F:metal ion binding"/>
    <property type="evidence" value="ECO:0007669"/>
    <property type="project" value="UniProtKB-KW"/>
</dbReference>
<evidence type="ECO:0000256" key="2">
    <source>
        <dbReference type="ARBA" id="ARBA00022723"/>
    </source>
</evidence>
<dbReference type="InterPro" id="IPR007837">
    <property type="entry name" value="DinB"/>
</dbReference>
<name>A0A1U7CJN7_9BACT</name>
<gene>
    <name evidence="4" type="ORF">BSF38_00531</name>
</gene>
<evidence type="ECO:0008006" key="6">
    <source>
        <dbReference type="Google" id="ProtNLM"/>
    </source>
</evidence>
<keyword evidence="5" id="KW-1185">Reference proteome</keyword>
<dbReference type="AlphaFoldDB" id="A0A1U7CJN7"/>
<evidence type="ECO:0000313" key="4">
    <source>
        <dbReference type="EMBL" id="APW59117.1"/>
    </source>
</evidence>
<evidence type="ECO:0000256" key="3">
    <source>
        <dbReference type="PIRSR" id="PIRSR607837-1"/>
    </source>
</evidence>
<dbReference type="PANTHER" id="PTHR37302">
    <property type="entry name" value="SLR1116 PROTEIN"/>
    <property type="match status" value="1"/>
</dbReference>
<dbReference type="KEGG" id="pbor:BSF38_00531"/>
<dbReference type="PANTHER" id="PTHR37302:SF3">
    <property type="entry name" value="DAMAGE-INDUCIBLE PROTEIN DINB"/>
    <property type="match status" value="1"/>
</dbReference>